<evidence type="ECO:0000256" key="1">
    <source>
        <dbReference type="SAM" id="MobiDB-lite"/>
    </source>
</evidence>
<evidence type="ECO:0008006" key="5">
    <source>
        <dbReference type="Google" id="ProtNLM"/>
    </source>
</evidence>
<dbReference type="AlphaFoldDB" id="A0A2N3WGB3"/>
<feature type="compositionally biased region" description="Low complexity" evidence="1">
    <location>
        <begin position="112"/>
        <end position="128"/>
    </location>
</feature>
<reference evidence="3 4" key="1">
    <citation type="submission" date="2017-12" db="EMBL/GenBank/DDBJ databases">
        <title>Sequencing the genomes of 1000 Actinobacteria strains.</title>
        <authorList>
            <person name="Klenk H.-P."/>
        </authorList>
    </citation>
    <scope>NUCLEOTIDE SEQUENCE [LARGE SCALE GENOMIC DNA]</scope>
    <source>
        <strain evidence="3 4">DSM 45165</strain>
    </source>
</reference>
<feature type="region of interest" description="Disordered" evidence="1">
    <location>
        <begin position="217"/>
        <end position="236"/>
    </location>
</feature>
<feature type="chain" id="PRO_5014891397" description="Secreted protein" evidence="2">
    <location>
        <begin position="42"/>
        <end position="257"/>
    </location>
</feature>
<organism evidence="3 4">
    <name type="scientific">Amycolatopsis echigonensis</name>
    <dbReference type="NCBI Taxonomy" id="2576905"/>
    <lineage>
        <taxon>Bacteria</taxon>
        <taxon>Bacillati</taxon>
        <taxon>Actinomycetota</taxon>
        <taxon>Actinomycetes</taxon>
        <taxon>Pseudonocardiales</taxon>
        <taxon>Pseudonocardiaceae</taxon>
        <taxon>Amycolatopsis</taxon>
    </lineage>
</organism>
<feature type="signal peptide" evidence="2">
    <location>
        <begin position="1"/>
        <end position="41"/>
    </location>
</feature>
<gene>
    <name evidence="3" type="ORF">ATK30_3746</name>
</gene>
<proteinExistence type="predicted"/>
<evidence type="ECO:0000256" key="2">
    <source>
        <dbReference type="SAM" id="SignalP"/>
    </source>
</evidence>
<keyword evidence="4" id="KW-1185">Reference proteome</keyword>
<sequence>MGVIAPFLRGVITLKKTLGRLAGAVLASALISLAVVPAANADPVTDTSSSAPADAGESTPPSESPASETTPPVSSPATSAPATETGTPTETSAPTETGNPTETGKPTETGQPTDTSKPTTPTTTSSETPPEEPPYVDDIAYGVDLDGNDGVFVIACAAGEPTNVHSKDFDLVEGPYQFEDDGRYWGWTVKRHEGVSFDNGIVYASWTCGTKPTDGGHVPPAGGAGAGSAGTTGGHGDSQVKYAPKHGIETGFGGMAA</sequence>
<feature type="compositionally biased region" description="Gly residues" evidence="1">
    <location>
        <begin position="222"/>
        <end position="236"/>
    </location>
</feature>
<evidence type="ECO:0000313" key="3">
    <source>
        <dbReference type="EMBL" id="PKV92915.1"/>
    </source>
</evidence>
<accession>A0A2N3WGB3</accession>
<feature type="compositionally biased region" description="Low complexity" evidence="1">
    <location>
        <begin position="55"/>
        <end position="98"/>
    </location>
</feature>
<keyword evidence="2" id="KW-0732">Signal</keyword>
<feature type="region of interest" description="Disordered" evidence="1">
    <location>
        <begin position="41"/>
        <end position="138"/>
    </location>
</feature>
<name>A0A2N3WGB3_9PSEU</name>
<comment type="caution">
    <text evidence="3">The sequence shown here is derived from an EMBL/GenBank/DDBJ whole genome shotgun (WGS) entry which is preliminary data.</text>
</comment>
<evidence type="ECO:0000313" key="4">
    <source>
        <dbReference type="Proteomes" id="UP000233750"/>
    </source>
</evidence>
<protein>
    <recommendedName>
        <fullName evidence="5">Secreted protein</fullName>
    </recommendedName>
</protein>
<feature type="compositionally biased region" description="Polar residues" evidence="1">
    <location>
        <begin position="99"/>
        <end position="111"/>
    </location>
</feature>
<dbReference type="EMBL" id="PJMY01000003">
    <property type="protein sequence ID" value="PKV92915.1"/>
    <property type="molecule type" value="Genomic_DNA"/>
</dbReference>
<dbReference type="Proteomes" id="UP000233750">
    <property type="component" value="Unassembled WGS sequence"/>
</dbReference>